<organism evidence="2 3">
    <name type="scientific">Nocardia flavorosea</name>
    <dbReference type="NCBI Taxonomy" id="53429"/>
    <lineage>
        <taxon>Bacteria</taxon>
        <taxon>Bacillati</taxon>
        <taxon>Actinomycetota</taxon>
        <taxon>Actinomycetes</taxon>
        <taxon>Mycobacteriales</taxon>
        <taxon>Nocardiaceae</taxon>
        <taxon>Nocardia</taxon>
    </lineage>
</organism>
<dbReference type="RefSeq" id="WP_157116987.1">
    <property type="nucleotide sequence ID" value="NZ_JAAXOT010000009.1"/>
</dbReference>
<sequence>MGVLADVDTVVVGAGVVDTSGDMDVVVELAGVGLVVVLVGTVGAVIVVSVGAVVVAGAVVVVVGTVVAGGSDVAVTVGGSAGSALGSAVTVTVDVSVGGAVTGTVENGGEVTVSGPCMLGGAWIEMLAVAEKLTVIDASVEFTGGGSVVMAVVDSGAVAVPVPGSLESAVGWTVSTVVTVSVPATSPGTETPPGGPGGVLVIVMLVRLRTVL</sequence>
<name>A0A846YMY6_9NOCA</name>
<feature type="transmembrane region" description="Helical" evidence="1">
    <location>
        <begin position="30"/>
        <end position="63"/>
    </location>
</feature>
<protein>
    <submittedName>
        <fullName evidence="2">Uncharacterized protein</fullName>
    </submittedName>
</protein>
<proteinExistence type="predicted"/>
<keyword evidence="1" id="KW-0812">Transmembrane</keyword>
<dbReference type="EMBL" id="JAAXOT010000009">
    <property type="protein sequence ID" value="NKY58279.1"/>
    <property type="molecule type" value="Genomic_DNA"/>
</dbReference>
<accession>A0A846YMY6</accession>
<evidence type="ECO:0000313" key="3">
    <source>
        <dbReference type="Proteomes" id="UP000570678"/>
    </source>
</evidence>
<keyword evidence="3" id="KW-1185">Reference proteome</keyword>
<evidence type="ECO:0000256" key="1">
    <source>
        <dbReference type="SAM" id="Phobius"/>
    </source>
</evidence>
<evidence type="ECO:0000313" key="2">
    <source>
        <dbReference type="EMBL" id="NKY58279.1"/>
    </source>
</evidence>
<keyword evidence="1" id="KW-1133">Transmembrane helix</keyword>
<keyword evidence="1" id="KW-0472">Membrane</keyword>
<dbReference type="AlphaFoldDB" id="A0A846YMY6"/>
<dbReference type="Proteomes" id="UP000570678">
    <property type="component" value="Unassembled WGS sequence"/>
</dbReference>
<comment type="caution">
    <text evidence="2">The sequence shown here is derived from an EMBL/GenBank/DDBJ whole genome shotgun (WGS) entry which is preliminary data.</text>
</comment>
<reference evidence="2 3" key="1">
    <citation type="submission" date="2020-04" db="EMBL/GenBank/DDBJ databases">
        <title>MicrobeNet Type strains.</title>
        <authorList>
            <person name="Nicholson A.C."/>
        </authorList>
    </citation>
    <scope>NUCLEOTIDE SEQUENCE [LARGE SCALE GENOMIC DNA]</scope>
    <source>
        <strain evidence="2 3">JCM 3332</strain>
    </source>
</reference>
<gene>
    <name evidence="2" type="ORF">HGA15_19475</name>
</gene>